<dbReference type="EMBL" id="JAJGAK010000001">
    <property type="protein sequence ID" value="MCC8361998.1"/>
    <property type="molecule type" value="Genomic_DNA"/>
</dbReference>
<dbReference type="Proteomes" id="UP001165293">
    <property type="component" value="Unassembled WGS sequence"/>
</dbReference>
<name>A0ABS8JEF8_9GAMM</name>
<sequence length="102" mass="10920">MAIRSAILALVFLCAGSAYAQSCVSDEDCQDGSWCNGIERCEGNPGNQMCMPAPRPMCSAKKACDEAAKTCRSLDPSRLQRKCAKGETWSGDDGKCIAKPPR</sequence>
<evidence type="ECO:0000313" key="2">
    <source>
        <dbReference type="EMBL" id="MCC8361998.1"/>
    </source>
</evidence>
<feature type="chain" id="PRO_5045522642" evidence="1">
    <location>
        <begin position="21"/>
        <end position="102"/>
    </location>
</feature>
<keyword evidence="3" id="KW-1185">Reference proteome</keyword>
<accession>A0ABS8JEF8</accession>
<keyword evidence="1" id="KW-0732">Signal</keyword>
<protein>
    <submittedName>
        <fullName evidence="2">Uncharacterized protein</fullName>
    </submittedName>
</protein>
<comment type="caution">
    <text evidence="2">The sequence shown here is derived from an EMBL/GenBank/DDBJ whole genome shotgun (WGS) entry which is preliminary data.</text>
</comment>
<evidence type="ECO:0000313" key="3">
    <source>
        <dbReference type="Proteomes" id="UP001165293"/>
    </source>
</evidence>
<feature type="signal peptide" evidence="1">
    <location>
        <begin position="1"/>
        <end position="20"/>
    </location>
</feature>
<dbReference type="RefSeq" id="WP_230525636.1">
    <property type="nucleotide sequence ID" value="NZ_JAJGAK010000001.1"/>
</dbReference>
<organism evidence="2 3">
    <name type="scientific">Noviluteimonas lactosilytica</name>
    <dbReference type="NCBI Taxonomy" id="2888523"/>
    <lineage>
        <taxon>Bacteria</taxon>
        <taxon>Pseudomonadati</taxon>
        <taxon>Pseudomonadota</taxon>
        <taxon>Gammaproteobacteria</taxon>
        <taxon>Lysobacterales</taxon>
        <taxon>Lysobacteraceae</taxon>
        <taxon>Noviluteimonas</taxon>
    </lineage>
</organism>
<gene>
    <name evidence="2" type="ORF">LK996_02720</name>
</gene>
<proteinExistence type="predicted"/>
<reference evidence="2" key="1">
    <citation type="submission" date="2021-10" db="EMBL/GenBank/DDBJ databases">
        <authorList>
            <person name="Lyu M."/>
            <person name="Wang X."/>
            <person name="Meng X."/>
            <person name="Xu K."/>
        </authorList>
    </citation>
    <scope>NUCLEOTIDE SEQUENCE</scope>
    <source>
        <strain evidence="2">A6</strain>
    </source>
</reference>
<evidence type="ECO:0000256" key="1">
    <source>
        <dbReference type="SAM" id="SignalP"/>
    </source>
</evidence>